<evidence type="ECO:0000313" key="4">
    <source>
        <dbReference type="EMBL" id="ADC35829.1"/>
    </source>
</evidence>
<dbReference type="Pfam" id="PF03471">
    <property type="entry name" value="CorC_HlyC"/>
    <property type="match status" value="1"/>
</dbReference>
<accession>E3T685</accession>
<evidence type="ECO:0000256" key="2">
    <source>
        <dbReference type="ARBA" id="ARBA00023122"/>
    </source>
</evidence>
<name>E3T685_9BACT</name>
<evidence type="ECO:0000259" key="3">
    <source>
        <dbReference type="SMART" id="SM01091"/>
    </source>
</evidence>
<reference evidence="4" key="1">
    <citation type="submission" date="2009-12" db="EMBL/GenBank/DDBJ databases">
        <authorList>
            <person name="Kielak A."/>
            <person name="van Veen J.A."/>
            <person name="Kowalchuk G.A."/>
        </authorList>
    </citation>
    <scope>NUCLEOTIDE SEQUENCE</scope>
</reference>
<dbReference type="InterPro" id="IPR046342">
    <property type="entry name" value="CBS_dom_sf"/>
</dbReference>
<dbReference type="InterPro" id="IPR016169">
    <property type="entry name" value="FAD-bd_PCMH_sub2"/>
</dbReference>
<organism evidence="4">
    <name type="scientific">uncultured bacterium 89</name>
    <dbReference type="NCBI Taxonomy" id="698393"/>
    <lineage>
        <taxon>Bacteria</taxon>
        <taxon>environmental samples</taxon>
    </lineage>
</organism>
<feature type="domain" description="Transporter-associated" evidence="3">
    <location>
        <begin position="39"/>
        <end position="117"/>
    </location>
</feature>
<evidence type="ECO:0000256" key="1">
    <source>
        <dbReference type="ARBA" id="ARBA00022737"/>
    </source>
</evidence>
<dbReference type="PANTHER" id="PTHR22777">
    <property type="entry name" value="HEMOLYSIN-RELATED"/>
    <property type="match status" value="1"/>
</dbReference>
<keyword evidence="1" id="KW-0677">Repeat</keyword>
<dbReference type="GO" id="GO:0050660">
    <property type="term" value="F:flavin adenine dinucleotide binding"/>
    <property type="evidence" value="ECO:0007669"/>
    <property type="project" value="InterPro"/>
</dbReference>
<dbReference type="PANTHER" id="PTHR22777:SF17">
    <property type="entry name" value="UPF0053 PROTEIN SLL0260"/>
    <property type="match status" value="1"/>
</dbReference>
<dbReference type="SUPFAM" id="SSF54631">
    <property type="entry name" value="CBS-domain pair"/>
    <property type="match status" value="1"/>
</dbReference>
<dbReference type="InterPro" id="IPR036318">
    <property type="entry name" value="FAD-bd_PCMH-like_sf"/>
</dbReference>
<reference evidence="4" key="2">
    <citation type="journal article" date="2010" name="Appl. Environ. Microbiol.">
        <title>Comparative analysis of acidobacterial genomic fragments from terrestrial and aquatic metagenomic libraries, with emphasis on acidobacteria subdivision 6.</title>
        <authorList>
            <person name="Kielak A.M."/>
            <person name="van Veen J.A."/>
            <person name="Kowalchuk G.A."/>
        </authorList>
    </citation>
    <scope>NUCLEOTIDE SEQUENCE</scope>
</reference>
<protein>
    <recommendedName>
        <fullName evidence="3">Transporter-associated domain-containing protein</fullName>
    </recommendedName>
</protein>
<dbReference type="Gene3D" id="3.90.1280.20">
    <property type="match status" value="1"/>
</dbReference>
<keyword evidence="2" id="KW-0129">CBS domain</keyword>
<dbReference type="SUPFAM" id="SSF56176">
    <property type="entry name" value="FAD-binding/transporter-associated domain-like"/>
    <property type="match status" value="1"/>
</dbReference>
<dbReference type="AlphaFoldDB" id="E3T685"/>
<sequence length="120" mass="13110">MAMVVDEFGTITGLVTVEDVLEQVVGAIADEYDVKVEPPDAESDELEMDGAAKIRDLEQLGIEIPVSGGFETLAGFLLMKLGNIPKNGDCVEFAGRRYSVLEMDRNRIARVRVEKLDAGH</sequence>
<dbReference type="Gene3D" id="3.30.465.10">
    <property type="match status" value="1"/>
</dbReference>
<dbReference type="SMART" id="SM01091">
    <property type="entry name" value="CorC_HlyC"/>
    <property type="match status" value="1"/>
</dbReference>
<dbReference type="InterPro" id="IPR005170">
    <property type="entry name" value="Transptr-assoc_dom"/>
</dbReference>
<dbReference type="EMBL" id="GU260701">
    <property type="protein sequence ID" value="ADC35829.1"/>
    <property type="molecule type" value="Genomic_DNA"/>
</dbReference>
<dbReference type="GO" id="GO:0005886">
    <property type="term" value="C:plasma membrane"/>
    <property type="evidence" value="ECO:0007669"/>
    <property type="project" value="TreeGrafter"/>
</dbReference>
<proteinExistence type="predicted"/>